<evidence type="ECO:0000313" key="5">
    <source>
        <dbReference type="Proteomes" id="UP000622533"/>
    </source>
</evidence>
<dbReference type="SUPFAM" id="SSF48371">
    <property type="entry name" value="ARM repeat"/>
    <property type="match status" value="1"/>
</dbReference>
<comment type="caution">
    <text evidence="4">The sequence shown here is derived from an EMBL/GenBank/DDBJ whole genome shotgun (WGS) entry which is preliminary data.</text>
</comment>
<sequence length="739" mass="84174">MSDDSDQNPSSGQQNAENPEQPKKNEGAESANHTNPEEEFIKNFVGKDTARNINEFLQWQGAANVFIDARSGGAYFANQVDITGDVVGGNQTKSTKRSYVKEIAGLVLTTDIEKVRSVYIETTRYQQAKSILKKKRVLLLWGDSKIGKQTTAIHLLLHSQNQEIFEIDPAVEDLSSFQCEAKQVYVIDTLATDSAGKLNSYLLKGLNQKLSQQDSYLVITVDSRVRLSPEALQEYILHWSELPTSEELLEKHLAWYLKDQAMLDVGHSLIHSDSVRQLLKNNVLPGDVDRLAELLAKVVRKELELEEALAGFSVRVREQVESWFEKEENQHLSKYVFMITLAVLSGSSYQAVLDASKRLQFLSKSPSAQKEVTDAEPLFNRRRSQWLKEVCAHSSEGYENTEFGRSPVELIELDNPKFQPAILHYVWKEYDHLREPLLLWLYELGSDPSFEVRIRAAAAVGELSKYAFGFVLQKVLRPWANSDDRRLQRLAAQALSIPVFESDLAPQVMGLLHHWSTVNNPNLRWTATATYGGYVGLRFPDIALRDLLAIAKSGDRQLFSVLAESVVILFKAGEFLPGQYFTVLNTLQIWTQQPQTNMVNHLSLAIFLLLMGQTKVSADSNNSHLPILLSLLLEEDQLVKENLKTERTYEKIITGLLRNAFNLKLTRKLVLDELHNWLKLADFDHRLLPILWRIIYLLVDLGTQREKDRILKYLQRWADVEQPNAASKILSKIQKYFNI</sequence>
<dbReference type="InterPro" id="IPR049050">
    <property type="entry name" value="nSTAND3"/>
</dbReference>
<dbReference type="Pfam" id="PF20720">
    <property type="entry name" value="nSTAND3"/>
    <property type="match status" value="1"/>
</dbReference>
<feature type="compositionally biased region" description="Polar residues" evidence="2">
    <location>
        <begin position="7"/>
        <end position="18"/>
    </location>
</feature>
<evidence type="ECO:0000259" key="3">
    <source>
        <dbReference type="Pfam" id="PF20720"/>
    </source>
</evidence>
<organism evidence="4 5">
    <name type="scientific">Desmonostoc muscorum LEGE 12446</name>
    <dbReference type="NCBI Taxonomy" id="1828758"/>
    <lineage>
        <taxon>Bacteria</taxon>
        <taxon>Bacillati</taxon>
        <taxon>Cyanobacteriota</taxon>
        <taxon>Cyanophyceae</taxon>
        <taxon>Nostocales</taxon>
        <taxon>Nostocaceae</taxon>
        <taxon>Desmonostoc</taxon>
    </lineage>
</organism>
<evidence type="ECO:0000256" key="1">
    <source>
        <dbReference type="ARBA" id="ARBA00009299"/>
    </source>
</evidence>
<dbReference type="RefSeq" id="WP_193916568.1">
    <property type="nucleotide sequence ID" value="NZ_JADEXS020000001.1"/>
</dbReference>
<dbReference type="Proteomes" id="UP000622533">
    <property type="component" value="Unassembled WGS sequence"/>
</dbReference>
<comment type="similarity">
    <text evidence="1">Belongs to the CpcE/RpcE/PecE family.</text>
</comment>
<evidence type="ECO:0000256" key="2">
    <source>
        <dbReference type="SAM" id="MobiDB-lite"/>
    </source>
</evidence>
<feature type="region of interest" description="Disordered" evidence="2">
    <location>
        <begin position="1"/>
        <end position="37"/>
    </location>
</feature>
<evidence type="ECO:0000313" key="4">
    <source>
        <dbReference type="EMBL" id="MBE9023128.1"/>
    </source>
</evidence>
<name>A0A8J7AAR3_DESMC</name>
<dbReference type="InterPro" id="IPR016024">
    <property type="entry name" value="ARM-type_fold"/>
</dbReference>
<dbReference type="AlphaFoldDB" id="A0A8J7AAR3"/>
<proteinExistence type="inferred from homology"/>
<keyword evidence="5" id="KW-1185">Reference proteome</keyword>
<reference evidence="4" key="1">
    <citation type="submission" date="2020-10" db="EMBL/GenBank/DDBJ databases">
        <authorList>
            <person name="Castelo-Branco R."/>
            <person name="Eusebio N."/>
            <person name="Adriana R."/>
            <person name="Vieira A."/>
            <person name="Brugerolle De Fraissinette N."/>
            <person name="Rezende De Castro R."/>
            <person name="Schneider M.P."/>
            <person name="Vasconcelos V."/>
            <person name="Leao P.N."/>
        </authorList>
    </citation>
    <scope>NUCLEOTIDE SEQUENCE</scope>
    <source>
        <strain evidence="4">LEGE 12446</strain>
    </source>
</reference>
<dbReference type="EMBL" id="JADEXS010000132">
    <property type="protein sequence ID" value="MBE9023128.1"/>
    <property type="molecule type" value="Genomic_DNA"/>
</dbReference>
<protein>
    <submittedName>
        <fullName evidence="4">HEAT repeat domain-containing protein</fullName>
    </submittedName>
</protein>
<gene>
    <name evidence="4" type="ORF">IQ276_12020</name>
</gene>
<accession>A0A8J7AAR3</accession>
<feature type="domain" description="Novel STAND NTPase 3" evidence="3">
    <location>
        <begin position="119"/>
        <end position="221"/>
    </location>
</feature>